<dbReference type="PATRIC" id="fig|1261.5.peg.1227"/>
<dbReference type="Proteomes" id="UP000070326">
    <property type="component" value="Unassembled WGS sequence"/>
</dbReference>
<evidence type="ECO:0000313" key="1">
    <source>
        <dbReference type="EMBL" id="KXI11830.1"/>
    </source>
</evidence>
<dbReference type="AlphaFoldDB" id="A0A135YR28"/>
<protein>
    <submittedName>
        <fullName evidence="1">Uncharacterized protein</fullName>
    </submittedName>
</protein>
<dbReference type="STRING" id="1261.HMPREF3195_01224"/>
<evidence type="ECO:0000313" key="2">
    <source>
        <dbReference type="Proteomes" id="UP000070326"/>
    </source>
</evidence>
<name>A0A135YR28_9FIRM</name>
<reference evidence="1 2" key="1">
    <citation type="submission" date="2016-02" db="EMBL/GenBank/DDBJ databases">
        <authorList>
            <person name="Wen L."/>
            <person name="He K."/>
            <person name="Yang H."/>
        </authorList>
    </citation>
    <scope>NUCLEOTIDE SEQUENCE [LARGE SCALE GENOMIC DNA]</scope>
    <source>
        <strain evidence="1 2">MJR8628A</strain>
    </source>
</reference>
<comment type="caution">
    <text evidence="1">The sequence shown here is derived from an EMBL/GenBank/DDBJ whole genome shotgun (WGS) entry which is preliminary data.</text>
</comment>
<accession>A0A135YR28</accession>
<organism evidence="1 2">
    <name type="scientific">Peptostreptococcus anaerobius</name>
    <dbReference type="NCBI Taxonomy" id="1261"/>
    <lineage>
        <taxon>Bacteria</taxon>
        <taxon>Bacillati</taxon>
        <taxon>Bacillota</taxon>
        <taxon>Clostridia</taxon>
        <taxon>Peptostreptococcales</taxon>
        <taxon>Peptostreptococcaceae</taxon>
        <taxon>Peptostreptococcus</taxon>
    </lineage>
</organism>
<proteinExistence type="predicted"/>
<sequence>MGCQWHYDLSKRKTVKLLFKILKKTKILRVYYLFYIYYITSL</sequence>
<gene>
    <name evidence="1" type="ORF">HMPREF3195_01224</name>
</gene>
<dbReference type="EMBL" id="LSQZ01000063">
    <property type="protein sequence ID" value="KXI11830.1"/>
    <property type="molecule type" value="Genomic_DNA"/>
</dbReference>